<organism evidence="1 2">
    <name type="scientific">Lacticaseibacillus baoqingensis</name>
    <dbReference type="NCBI Taxonomy" id="2486013"/>
    <lineage>
        <taxon>Bacteria</taxon>
        <taxon>Bacillati</taxon>
        <taxon>Bacillota</taxon>
        <taxon>Bacilli</taxon>
        <taxon>Lactobacillales</taxon>
        <taxon>Lactobacillaceae</taxon>
        <taxon>Lacticaseibacillus</taxon>
    </lineage>
</organism>
<sequence length="209" mass="22883">MFTWPLTLPVPITLTIPNTAPLPATYWQLAAGRWPHAYWLPTNEPTSDGLDGVAVHLFAQAGPKMSISGLPSNLWPFACDQQQVFAVAADGTIRYLDLEVDQRLTVAKDFDSFLAQLTWRAPVLTPPFSAQQLAHALLVADAASLPALFTYLREAEDWPAYGAWLGYLGQRQESAAAAQEEYAFAAKFLPLTRQQKAALAPILTSSTLL</sequence>
<dbReference type="Proteomes" id="UP001597252">
    <property type="component" value="Unassembled WGS sequence"/>
</dbReference>
<name>A0ABW4EBY1_9LACO</name>
<accession>A0ABW4EBY1</accession>
<evidence type="ECO:0000313" key="2">
    <source>
        <dbReference type="Proteomes" id="UP001597252"/>
    </source>
</evidence>
<protein>
    <submittedName>
        <fullName evidence="1">SMI1/KNR4 family protein</fullName>
    </submittedName>
</protein>
<reference evidence="2" key="1">
    <citation type="journal article" date="2019" name="Int. J. Syst. Evol. Microbiol.">
        <title>The Global Catalogue of Microorganisms (GCM) 10K type strain sequencing project: providing services to taxonomists for standard genome sequencing and annotation.</title>
        <authorList>
            <consortium name="The Broad Institute Genomics Platform"/>
            <consortium name="The Broad Institute Genome Sequencing Center for Infectious Disease"/>
            <person name="Wu L."/>
            <person name="Ma J."/>
        </authorList>
    </citation>
    <scope>NUCLEOTIDE SEQUENCE [LARGE SCALE GENOMIC DNA]</scope>
    <source>
        <strain evidence="2">CCM 8903</strain>
    </source>
</reference>
<keyword evidence="2" id="KW-1185">Reference proteome</keyword>
<gene>
    <name evidence="1" type="ORF">ACFQ5J_12020</name>
</gene>
<dbReference type="RefSeq" id="WP_125751688.1">
    <property type="nucleotide sequence ID" value="NZ_JBHTON010000050.1"/>
</dbReference>
<comment type="caution">
    <text evidence="1">The sequence shown here is derived from an EMBL/GenBank/DDBJ whole genome shotgun (WGS) entry which is preliminary data.</text>
</comment>
<proteinExistence type="predicted"/>
<evidence type="ECO:0000313" key="1">
    <source>
        <dbReference type="EMBL" id="MFD1485955.1"/>
    </source>
</evidence>
<dbReference type="EMBL" id="JBHTON010000050">
    <property type="protein sequence ID" value="MFD1485955.1"/>
    <property type="molecule type" value="Genomic_DNA"/>
</dbReference>